<gene>
    <name evidence="1" type="ORF">OdinLCB4_003800</name>
</gene>
<reference evidence="1" key="2">
    <citation type="journal article" date="2022" name="Nat. Microbiol.">
        <title>A closed Candidatus Odinarchaeum chromosome exposes Asgard archaeal viruses.</title>
        <authorList>
            <person name="Tamarit D."/>
            <person name="Caceres E.F."/>
            <person name="Krupovic M."/>
            <person name="Nijland R."/>
            <person name="Eme L."/>
            <person name="Robinson N.P."/>
            <person name="Ettema T.J.G."/>
        </authorList>
    </citation>
    <scope>NUCLEOTIDE SEQUENCE</scope>
    <source>
        <strain evidence="1">LCB_4</strain>
    </source>
</reference>
<dbReference type="Proteomes" id="UP000186851">
    <property type="component" value="Chromosome"/>
</dbReference>
<name>A0AAF0D3I5_ODILC</name>
<dbReference type="KEGG" id="oyw:OdinLCB4_003800"/>
<proteinExistence type="predicted"/>
<reference evidence="1" key="1">
    <citation type="journal article" date="2017" name="Nature">
        <title>Asgard archaea illuminate the origin of eukaryotic cellular complexity.</title>
        <authorList>
            <person name="Zaremba-Niedzwiedzka K."/>
            <person name="Caceres E.F."/>
            <person name="Saw J.H."/>
            <person name="Backstrom D."/>
            <person name="Juzokaite L."/>
            <person name="Vancaester E."/>
            <person name="Seitz K.W."/>
            <person name="Anantharaman K."/>
            <person name="Starnawski P."/>
            <person name="Kjeldsen K.U."/>
            <person name="Scott M.B."/>
            <person name="Nunoura T."/>
            <person name="Banfield J.F."/>
            <person name="Schramm A."/>
            <person name="Baker B.J."/>
            <person name="Spang A."/>
            <person name="Ettema T.J.G."/>
        </authorList>
    </citation>
    <scope>NUCLEOTIDE SEQUENCE</scope>
    <source>
        <strain evidence="1">LCB_4</strain>
    </source>
</reference>
<accession>A0AAF0D3I5</accession>
<dbReference type="EMBL" id="CP091871">
    <property type="protein sequence ID" value="WEU41031.1"/>
    <property type="molecule type" value="Genomic_DNA"/>
</dbReference>
<protein>
    <submittedName>
        <fullName evidence="1">Uncharacterized protein</fullName>
    </submittedName>
</protein>
<evidence type="ECO:0000313" key="1">
    <source>
        <dbReference type="EMBL" id="WEU41031.1"/>
    </source>
</evidence>
<organism evidence="1 2">
    <name type="scientific">Odinarchaeota yellowstonii (strain LCB_4)</name>
    <dbReference type="NCBI Taxonomy" id="1841599"/>
    <lineage>
        <taxon>Archaea</taxon>
        <taxon>Promethearchaeati</taxon>
        <taxon>Candidatus Odinarchaeota</taxon>
        <taxon>Candidatus Odinarchaeia</taxon>
        <taxon>Candidatus Odinarchaeales</taxon>
        <taxon>Candidatus Odinarchaeaceae</taxon>
        <taxon>Candidatus Odinarchaeum</taxon>
    </lineage>
</organism>
<dbReference type="AlphaFoldDB" id="A0AAF0D3I5"/>
<sequence>MERLREAIEHAISLELHERTCSEEALSTFIEGLYVFDEDGGLIYSKNFFENKVEPGLVSGFFSAIQSFTNNMISKEERLQEIALEERKLIFKNLADEKIVIMAITRKTMEWESKKILEKISSDINYVLKNTKVNVKMLGAFLDKYIEEVLVKRSITN</sequence>
<evidence type="ECO:0000313" key="2">
    <source>
        <dbReference type="Proteomes" id="UP000186851"/>
    </source>
</evidence>